<gene>
    <name evidence="1" type="ORF">MIND_00026900</name>
</gene>
<reference evidence="1" key="1">
    <citation type="submission" date="2020-05" db="EMBL/GenBank/DDBJ databases">
        <title>Mycena genomes resolve the evolution of fungal bioluminescence.</title>
        <authorList>
            <person name="Tsai I.J."/>
        </authorList>
    </citation>
    <scope>NUCLEOTIDE SEQUENCE</scope>
    <source>
        <strain evidence="1">171206Taipei</strain>
    </source>
</reference>
<dbReference type="RefSeq" id="XP_037225149.1">
    <property type="nucleotide sequence ID" value="XM_037357239.1"/>
</dbReference>
<keyword evidence="2" id="KW-1185">Reference proteome</keyword>
<dbReference type="InterPro" id="IPR011330">
    <property type="entry name" value="Glyco_hydro/deAcase_b/a-brl"/>
</dbReference>
<protein>
    <submittedName>
        <fullName evidence="1">Lactam utilization protein lamB</fullName>
    </submittedName>
</protein>
<name>A0A8H6TCW4_9AGAR</name>
<dbReference type="InterPro" id="IPR005501">
    <property type="entry name" value="LamB/YcsF/PxpA-like"/>
</dbReference>
<dbReference type="GO" id="GO:0005975">
    <property type="term" value="P:carbohydrate metabolic process"/>
    <property type="evidence" value="ECO:0007669"/>
    <property type="project" value="InterPro"/>
</dbReference>
<proteinExistence type="predicted"/>
<comment type="caution">
    <text evidence="1">The sequence shown here is derived from an EMBL/GenBank/DDBJ whole genome shotgun (WGS) entry which is preliminary data.</text>
</comment>
<organism evidence="1 2">
    <name type="scientific">Mycena indigotica</name>
    <dbReference type="NCBI Taxonomy" id="2126181"/>
    <lineage>
        <taxon>Eukaryota</taxon>
        <taxon>Fungi</taxon>
        <taxon>Dikarya</taxon>
        <taxon>Basidiomycota</taxon>
        <taxon>Agaricomycotina</taxon>
        <taxon>Agaricomycetes</taxon>
        <taxon>Agaricomycetidae</taxon>
        <taxon>Agaricales</taxon>
        <taxon>Marasmiineae</taxon>
        <taxon>Mycenaceae</taxon>
        <taxon>Mycena</taxon>
    </lineage>
</organism>
<dbReference type="OrthoDB" id="5295431at2759"/>
<dbReference type="SUPFAM" id="SSF88713">
    <property type="entry name" value="Glycoside hydrolase/deacetylase"/>
    <property type="match status" value="1"/>
</dbReference>
<dbReference type="Gene3D" id="3.20.20.370">
    <property type="entry name" value="Glycoside hydrolase/deacetylase"/>
    <property type="match status" value="1"/>
</dbReference>
<evidence type="ECO:0000313" key="2">
    <source>
        <dbReference type="Proteomes" id="UP000636479"/>
    </source>
</evidence>
<dbReference type="Proteomes" id="UP000636479">
    <property type="component" value="Unassembled WGS sequence"/>
</dbReference>
<dbReference type="GeneID" id="59339755"/>
<dbReference type="PANTHER" id="PTHR30292">
    <property type="entry name" value="UNCHARACTERIZED PROTEIN YBGL-RELATED"/>
    <property type="match status" value="1"/>
</dbReference>
<dbReference type="PANTHER" id="PTHR30292:SF0">
    <property type="entry name" value="5-OXOPROLINASE SUBUNIT A"/>
    <property type="match status" value="1"/>
</dbReference>
<accession>A0A8H6TCW4</accession>
<evidence type="ECO:0000313" key="1">
    <source>
        <dbReference type="EMBL" id="KAF7315126.1"/>
    </source>
</evidence>
<dbReference type="AlphaFoldDB" id="A0A8H6TCW4"/>
<sequence length="292" mass="32500">MWESHQVLALSQANDDELTQSHIELRPGFTRAFQFTLLYSAHSLCFWIVIQLLQADDEALMKTIHLANVACGFHAGDFETINTTVALAKKYGVRVGAHPSLPDRQGFGRREMLIKPEELKACFVYQIGAITGFLKMQNLELNHVKPHGSIYGQTARSLPLAQAVVAATKTFSTDQYPVAFIGLPGTMHQVACKEAGIKFIPEWFADLDYDSEGRLLITKNHDPVSLDTVRERVRTSTIIGIHREITTNKGTFLPLSEEGLEEVTICCHSDTPGAVKIAELVKCIVDQHNEKK</sequence>
<dbReference type="EMBL" id="JACAZF010000001">
    <property type="protein sequence ID" value="KAF7315126.1"/>
    <property type="molecule type" value="Genomic_DNA"/>
</dbReference>
<dbReference type="Pfam" id="PF03746">
    <property type="entry name" value="LamB_YcsF"/>
    <property type="match status" value="1"/>
</dbReference>